<feature type="transmembrane region" description="Helical" evidence="10">
    <location>
        <begin position="18"/>
        <end position="40"/>
    </location>
</feature>
<dbReference type="GO" id="GO:1990904">
    <property type="term" value="C:ribonucleoprotein complex"/>
    <property type="evidence" value="ECO:0007669"/>
    <property type="project" value="UniProtKB-KW"/>
</dbReference>
<name>A0A158P8Z9_ANGCA</name>
<keyword evidence="4 10" id="KW-0812">Transmembrane</keyword>
<accession>A0A158P8Z9</accession>
<organism evidence="11 12">
    <name type="scientific">Angiostrongylus cantonensis</name>
    <name type="common">Rat lungworm</name>
    <dbReference type="NCBI Taxonomy" id="6313"/>
    <lineage>
        <taxon>Eukaryota</taxon>
        <taxon>Metazoa</taxon>
        <taxon>Ecdysozoa</taxon>
        <taxon>Nematoda</taxon>
        <taxon>Chromadorea</taxon>
        <taxon>Rhabditida</taxon>
        <taxon>Rhabditina</taxon>
        <taxon>Rhabditomorpha</taxon>
        <taxon>Strongyloidea</taxon>
        <taxon>Metastrongylidae</taxon>
        <taxon>Angiostrongylus</taxon>
    </lineage>
</organism>
<comment type="similarity">
    <text evidence="3">Belongs to the eukaryotic ribosomal protein eS21 family.</text>
</comment>
<keyword evidence="9" id="KW-0687">Ribonucleoprotein</keyword>
<proteinExistence type="inferred from homology"/>
<evidence type="ECO:0000313" key="11">
    <source>
        <dbReference type="Proteomes" id="UP000035642"/>
    </source>
</evidence>
<feature type="transmembrane region" description="Helical" evidence="10">
    <location>
        <begin position="143"/>
        <end position="167"/>
    </location>
</feature>
<reference evidence="12" key="2">
    <citation type="submission" date="2016-04" db="UniProtKB">
        <authorList>
            <consortium name="WormBaseParasite"/>
        </authorList>
    </citation>
    <scope>IDENTIFICATION</scope>
</reference>
<dbReference type="InterPro" id="IPR035952">
    <property type="entry name" value="Rhomboid-like_sf"/>
</dbReference>
<evidence type="ECO:0000256" key="7">
    <source>
        <dbReference type="ARBA" id="ARBA00022989"/>
    </source>
</evidence>
<keyword evidence="6" id="KW-0689">Ribosomal protein</keyword>
<evidence type="ECO:0000256" key="5">
    <source>
        <dbReference type="ARBA" id="ARBA00022824"/>
    </source>
</evidence>
<keyword evidence="5 10" id="KW-0256">Endoplasmic reticulum</keyword>
<dbReference type="PANTHER" id="PTHR11009">
    <property type="entry name" value="DER1-LIKE PROTEIN, DERLIN"/>
    <property type="match status" value="1"/>
</dbReference>
<dbReference type="Pfam" id="PF01249">
    <property type="entry name" value="Ribosomal_S21e"/>
    <property type="match status" value="1"/>
</dbReference>
<evidence type="ECO:0000256" key="8">
    <source>
        <dbReference type="ARBA" id="ARBA00023136"/>
    </source>
</evidence>
<evidence type="ECO:0000313" key="12">
    <source>
        <dbReference type="WBParaSite" id="ACAC_0000766401-mRNA-1"/>
    </source>
</evidence>
<dbReference type="GO" id="GO:0006950">
    <property type="term" value="P:response to stress"/>
    <property type="evidence" value="ECO:0007669"/>
    <property type="project" value="UniProtKB-ARBA"/>
</dbReference>
<evidence type="ECO:0000256" key="6">
    <source>
        <dbReference type="ARBA" id="ARBA00022980"/>
    </source>
</evidence>
<dbReference type="GO" id="GO:0005840">
    <property type="term" value="C:ribosome"/>
    <property type="evidence" value="ECO:0007669"/>
    <property type="project" value="UniProtKB-KW"/>
</dbReference>
<dbReference type="GO" id="GO:0006412">
    <property type="term" value="P:translation"/>
    <property type="evidence" value="ECO:0007669"/>
    <property type="project" value="InterPro"/>
</dbReference>
<reference evidence="11" key="1">
    <citation type="submission" date="2012-09" db="EMBL/GenBank/DDBJ databases">
        <authorList>
            <person name="Martin A.A."/>
        </authorList>
    </citation>
    <scope>NUCLEOTIDE SEQUENCE</scope>
</reference>
<dbReference type="Proteomes" id="UP000035642">
    <property type="component" value="Unassembled WGS sequence"/>
</dbReference>
<dbReference type="GO" id="GO:0005789">
    <property type="term" value="C:endoplasmic reticulum membrane"/>
    <property type="evidence" value="ECO:0007669"/>
    <property type="project" value="UniProtKB-SubCell"/>
</dbReference>
<keyword evidence="11" id="KW-1185">Reference proteome</keyword>
<keyword evidence="7 10" id="KW-1133">Transmembrane helix</keyword>
<evidence type="ECO:0000256" key="4">
    <source>
        <dbReference type="ARBA" id="ARBA00022692"/>
    </source>
</evidence>
<dbReference type="WBParaSite" id="ACAC_0000766401-mRNA-1">
    <property type="protein sequence ID" value="ACAC_0000766401-mRNA-1"/>
    <property type="gene ID" value="ACAC_0000766401"/>
</dbReference>
<comment type="similarity">
    <text evidence="2 10">Belongs to the derlin family.</text>
</comment>
<dbReference type="InterPro" id="IPR038579">
    <property type="entry name" value="Ribosomal_eS21_sf"/>
</dbReference>
<comment type="subcellular location">
    <subcellularLocation>
        <location evidence="1 10">Endoplasmic reticulum membrane</location>
        <topology evidence="1 10">Multi-pass membrane protein</topology>
    </subcellularLocation>
</comment>
<comment type="function">
    <text evidence="10">May be involved in the degradation of misfolded endoplasmic reticulum (ER) luminal proteins.</text>
</comment>
<feature type="transmembrane region" description="Helical" evidence="10">
    <location>
        <begin position="60"/>
        <end position="80"/>
    </location>
</feature>
<evidence type="ECO:0000256" key="2">
    <source>
        <dbReference type="ARBA" id="ARBA00008917"/>
    </source>
</evidence>
<evidence type="ECO:0000256" key="9">
    <source>
        <dbReference type="ARBA" id="ARBA00023274"/>
    </source>
</evidence>
<dbReference type="Pfam" id="PF04511">
    <property type="entry name" value="DER1"/>
    <property type="match status" value="1"/>
</dbReference>
<dbReference type="GO" id="GO:0003735">
    <property type="term" value="F:structural constituent of ribosome"/>
    <property type="evidence" value="ECO:0007669"/>
    <property type="project" value="InterPro"/>
</dbReference>
<dbReference type="STRING" id="6313.A0A158P8Z9"/>
<dbReference type="InterPro" id="IPR001931">
    <property type="entry name" value="Ribosomal_eS21"/>
</dbReference>
<evidence type="ECO:0000256" key="1">
    <source>
        <dbReference type="ARBA" id="ARBA00004477"/>
    </source>
</evidence>
<dbReference type="SUPFAM" id="SSF144091">
    <property type="entry name" value="Rhomboid-like"/>
    <property type="match status" value="1"/>
</dbReference>
<keyword evidence="8 10" id="KW-0472">Membrane</keyword>
<dbReference type="Gene3D" id="3.30.1230.20">
    <property type="match status" value="1"/>
</dbReference>
<feature type="transmembrane region" description="Helical" evidence="10">
    <location>
        <begin position="100"/>
        <end position="123"/>
    </location>
</feature>
<evidence type="ECO:0000256" key="3">
    <source>
        <dbReference type="ARBA" id="ARBA00010228"/>
    </source>
</evidence>
<dbReference type="AlphaFoldDB" id="A0A158P8Z9"/>
<dbReference type="InterPro" id="IPR007599">
    <property type="entry name" value="DER1"/>
</dbReference>
<protein>
    <recommendedName>
        <fullName evidence="10">Derlin</fullName>
    </recommendedName>
</protein>
<sequence>MPSDLGTWFRSVPIVTRYWFAASVVIPLLGRFGLINPLWMYLDWDLVVYHFHFWRPITALLFYPVSPQTGFHWLLMLYFLYNYSKNLETGTFSGRPADYLYMLIFNWFICAGICMAAGVYFLLEPMVLSVLYVWCQLNKDTIVSFWFGTTFKAMYLPWILCAFNAILRGGGINELLGILVGHTYYFLAFDYPLQHGGTSFLRTPQFLYNYLPNEEGGVHGFGADRVNQRRGAAEGGRHFWGRGQVVGGDSSSNRLIGPKDHSSIQIDIVDVDPITGRMVAGKTTRYAICGALRRQGESDDALLRLAQRDGLIPKNL</sequence>
<evidence type="ECO:0000256" key="10">
    <source>
        <dbReference type="RuleBase" id="RU363059"/>
    </source>
</evidence>